<evidence type="ECO:0000313" key="15">
    <source>
        <dbReference type="EMBL" id="WVX67300.1"/>
    </source>
</evidence>
<evidence type="ECO:0000256" key="6">
    <source>
        <dbReference type="ARBA" id="ARBA00022989"/>
    </source>
</evidence>
<gene>
    <name evidence="13" type="primary">atpF</name>
    <name evidence="15" type="ORF">Bealeia1_01499</name>
</gene>
<keyword evidence="6 13" id="KW-1133">Transmembrane helix</keyword>
<dbReference type="PANTHER" id="PTHR33445">
    <property type="entry name" value="ATP SYNTHASE SUBUNIT B', CHLOROPLASTIC"/>
    <property type="match status" value="1"/>
</dbReference>
<keyword evidence="4 13" id="KW-0812">Transmembrane</keyword>
<evidence type="ECO:0000256" key="12">
    <source>
        <dbReference type="ARBA" id="ARBA00037847"/>
    </source>
</evidence>
<dbReference type="EMBL" id="CP133270">
    <property type="protein sequence ID" value="WVX67300.1"/>
    <property type="molecule type" value="Genomic_DNA"/>
</dbReference>
<dbReference type="CDD" id="cd06503">
    <property type="entry name" value="ATP-synt_Fo_b"/>
    <property type="match status" value="1"/>
</dbReference>
<comment type="subcellular location">
    <subcellularLocation>
        <location evidence="13">Cell membrane</location>
        <topology evidence="13">Single-pass membrane protein</topology>
    </subcellularLocation>
    <subcellularLocation>
        <location evidence="12">Endomembrane system</location>
        <topology evidence="12">Single-pass membrane protein</topology>
    </subcellularLocation>
</comment>
<evidence type="ECO:0000256" key="7">
    <source>
        <dbReference type="ARBA" id="ARBA00023065"/>
    </source>
</evidence>
<protein>
    <recommendedName>
        <fullName evidence="13">ATP synthase subunit b</fullName>
    </recommendedName>
    <alternativeName>
        <fullName evidence="13">ATP synthase F(0) sector subunit b</fullName>
    </alternativeName>
    <alternativeName>
        <fullName evidence="13">ATPase subunit I</fullName>
    </alternativeName>
    <alternativeName>
        <fullName evidence="13">F-type ATPase subunit b</fullName>
        <shortName evidence="13">F-ATPase subunit b</shortName>
    </alternativeName>
</protein>
<evidence type="ECO:0000256" key="13">
    <source>
        <dbReference type="HAMAP-Rule" id="MF_01398"/>
    </source>
</evidence>
<comment type="similarity">
    <text evidence="1 13 14">Belongs to the ATPase B chain family.</text>
</comment>
<dbReference type="InterPro" id="IPR002146">
    <property type="entry name" value="ATP_synth_b/b'su_bac/chlpt"/>
</dbReference>
<keyword evidence="2 13" id="KW-0813">Transport</keyword>
<keyword evidence="3 13" id="KW-0138">CF(0)</keyword>
<organism evidence="15 16">
    <name type="scientific">Candidatus Bealeia paramacronuclearis</name>
    <dbReference type="NCBI Taxonomy" id="1921001"/>
    <lineage>
        <taxon>Bacteria</taxon>
        <taxon>Pseudomonadati</taxon>
        <taxon>Pseudomonadota</taxon>
        <taxon>Alphaproteobacteria</taxon>
        <taxon>Holosporales</taxon>
        <taxon>Holosporaceae</taxon>
        <taxon>Candidatus Bealeia</taxon>
    </lineage>
</organism>
<keyword evidence="7 13" id="KW-0406">Ion transport</keyword>
<name>A0ABZ2C4I9_9PROT</name>
<dbReference type="Proteomes" id="UP001330434">
    <property type="component" value="Chromosome"/>
</dbReference>
<evidence type="ECO:0000256" key="1">
    <source>
        <dbReference type="ARBA" id="ARBA00005513"/>
    </source>
</evidence>
<keyword evidence="8 13" id="KW-0472">Membrane</keyword>
<comment type="subunit">
    <text evidence="13">F-type ATPases have 2 components, F(1) - the catalytic core - and F(0) - the membrane proton channel. F(1) has five subunits: alpha(3), beta(3), gamma(1), delta(1), epsilon(1). F(0) has three main subunits: a(1), b(2) and c(10-14). The alpha and beta chains form an alternating ring which encloses part of the gamma chain. F(1) is attached to F(0) by a central stalk formed by the gamma and epsilon chains, while a peripheral stalk is formed by the delta and b chains.</text>
</comment>
<dbReference type="Pfam" id="PF00430">
    <property type="entry name" value="ATP-synt_B"/>
    <property type="match status" value="1"/>
</dbReference>
<evidence type="ECO:0000256" key="8">
    <source>
        <dbReference type="ARBA" id="ARBA00023136"/>
    </source>
</evidence>
<evidence type="ECO:0000256" key="9">
    <source>
        <dbReference type="ARBA" id="ARBA00023310"/>
    </source>
</evidence>
<evidence type="ECO:0000256" key="2">
    <source>
        <dbReference type="ARBA" id="ARBA00022448"/>
    </source>
</evidence>
<dbReference type="HAMAP" id="MF_01398">
    <property type="entry name" value="ATP_synth_b_bprime"/>
    <property type="match status" value="1"/>
</dbReference>
<evidence type="ECO:0000256" key="5">
    <source>
        <dbReference type="ARBA" id="ARBA00022781"/>
    </source>
</evidence>
<dbReference type="InterPro" id="IPR050059">
    <property type="entry name" value="ATP_synthase_B_chain"/>
</dbReference>
<sequence>MMFETPEFWVLISFILLLAVLGKRAWKELITMIDERTHRIEKQLSEAQRLHDEALSLLHTYQTKHEAAMQQAIEIVSRAEADAIDLKRSIEEELTDMLTQKEKSTHERIQIAQETAKNQLKEKVVEEALSFVEEILSAELQKKGAQTNKALDEIGNIALSQKVA</sequence>
<evidence type="ECO:0000256" key="3">
    <source>
        <dbReference type="ARBA" id="ARBA00022547"/>
    </source>
</evidence>
<comment type="function">
    <text evidence="10 13">F(1)F(0) ATP synthase produces ATP from ADP in the presence of a proton or sodium gradient. F-type ATPases consist of two structural domains, F(1) containing the extramembraneous catalytic core and F(0) containing the membrane proton channel, linked together by a central stalk and a peripheral stalk. During catalysis, ATP synthesis in the catalytic domain of F(1) is coupled via a rotary mechanism of the central stalk subunits to proton translocation.</text>
</comment>
<reference evidence="15 16" key="1">
    <citation type="journal article" date="2024" name="Environ. Microbiol.">
        <title>Novel evolutionary insights on the interactions of the Holosporales (Alphaproteobacteria) with eukaryotic hosts from comparative genomics.</title>
        <authorList>
            <person name="Giovannini M."/>
            <person name="Petroni G."/>
            <person name="Castelli M."/>
        </authorList>
    </citation>
    <scope>NUCLEOTIDE SEQUENCE [LARGE SCALE GENOMIC DNA]</scope>
    <source>
        <strain evidence="15 16">US_Bl 15I1</strain>
    </source>
</reference>
<keyword evidence="13" id="KW-1003">Cell membrane</keyword>
<accession>A0ABZ2C4I9</accession>
<evidence type="ECO:0000256" key="11">
    <source>
        <dbReference type="ARBA" id="ARBA00025614"/>
    </source>
</evidence>
<evidence type="ECO:0000313" key="16">
    <source>
        <dbReference type="Proteomes" id="UP001330434"/>
    </source>
</evidence>
<keyword evidence="5 13" id="KW-0375">Hydrogen ion transport</keyword>
<keyword evidence="16" id="KW-1185">Reference proteome</keyword>
<keyword evidence="9 13" id="KW-0066">ATP synthesis</keyword>
<proteinExistence type="inferred from homology"/>
<evidence type="ECO:0000256" key="4">
    <source>
        <dbReference type="ARBA" id="ARBA00022692"/>
    </source>
</evidence>
<dbReference type="PANTHER" id="PTHR33445:SF1">
    <property type="entry name" value="ATP SYNTHASE SUBUNIT B"/>
    <property type="match status" value="1"/>
</dbReference>
<dbReference type="RefSeq" id="WP_331256071.1">
    <property type="nucleotide sequence ID" value="NZ_CP133270.1"/>
</dbReference>
<evidence type="ECO:0000256" key="10">
    <source>
        <dbReference type="ARBA" id="ARBA00025198"/>
    </source>
</evidence>
<evidence type="ECO:0000256" key="14">
    <source>
        <dbReference type="RuleBase" id="RU003848"/>
    </source>
</evidence>
<comment type="function">
    <text evidence="11">Component of the F(0) channel, it forms part of the peripheral stalk, linking F(1) to F(0). The b'-subunit is a diverged and duplicated form of b found in plants and photosynthetic bacteria.</text>
</comment>